<gene>
    <name evidence="4" type="ORF">AC631_02326</name>
</gene>
<dbReference type="InterPro" id="IPR011989">
    <property type="entry name" value="ARM-like"/>
</dbReference>
<dbReference type="GO" id="GO:0008540">
    <property type="term" value="C:proteasome regulatory particle, base subcomplex"/>
    <property type="evidence" value="ECO:0007669"/>
    <property type="project" value="TreeGrafter"/>
</dbReference>
<dbReference type="GO" id="GO:0043161">
    <property type="term" value="P:proteasome-mediated ubiquitin-dependent protein catabolic process"/>
    <property type="evidence" value="ECO:0007669"/>
    <property type="project" value="TreeGrafter"/>
</dbReference>
<evidence type="ECO:0000313" key="5">
    <source>
        <dbReference type="Proteomes" id="UP000054251"/>
    </source>
</evidence>
<protein>
    <recommendedName>
        <fullName evidence="3">26S proteasome non-ATPase regulatory subunit 1/RPN2 N-terminal domain-containing protein</fullName>
    </recommendedName>
</protein>
<reference evidence="4 5" key="1">
    <citation type="submission" date="2015-11" db="EMBL/GenBank/DDBJ databases">
        <title>The genome of Debaryomyces fabryi.</title>
        <authorList>
            <person name="Tafer H."/>
            <person name="Lopandic K."/>
        </authorList>
    </citation>
    <scope>NUCLEOTIDE SEQUENCE [LARGE SCALE GENOMIC DNA]</scope>
    <source>
        <strain evidence="4 5">CBS 789</strain>
    </source>
</reference>
<keyword evidence="5" id="KW-1185">Reference proteome</keyword>
<dbReference type="Proteomes" id="UP000054251">
    <property type="component" value="Unassembled WGS sequence"/>
</dbReference>
<comment type="caution">
    <text evidence="4">The sequence shown here is derived from an EMBL/GenBank/DDBJ whole genome shotgun (WGS) entry which is preliminary data.</text>
</comment>
<feature type="domain" description="26S proteasome non-ATPase regulatory subunit 1/RPN2 N-terminal" evidence="3">
    <location>
        <begin position="5"/>
        <end position="309"/>
    </location>
</feature>
<dbReference type="SUPFAM" id="SSF48371">
    <property type="entry name" value="ARM repeat"/>
    <property type="match status" value="1"/>
</dbReference>
<dbReference type="PANTHER" id="PTHR10943">
    <property type="entry name" value="26S PROTEASOME NON-ATPASE REGULATORY SUBUNIT"/>
    <property type="match status" value="1"/>
</dbReference>
<accession>A0A0V1Q0K8</accession>
<dbReference type="RefSeq" id="XP_015468056.1">
    <property type="nucleotide sequence ID" value="XM_015611156.1"/>
</dbReference>
<proteinExistence type="predicted"/>
<dbReference type="GeneID" id="26839335"/>
<dbReference type="OrthoDB" id="261572at2759"/>
<dbReference type="GO" id="GO:0034515">
    <property type="term" value="C:proteasome storage granule"/>
    <property type="evidence" value="ECO:0007669"/>
    <property type="project" value="TreeGrafter"/>
</dbReference>
<evidence type="ECO:0000256" key="2">
    <source>
        <dbReference type="ARBA" id="ARBA00022942"/>
    </source>
</evidence>
<sequence>MALVSATPYLALLSEQDPSLKSYALTSLNEIVDQLWAEIANNITDLEELYEDKSFEKRALAALIISKVYYNLGDFEASVKYSLFAGDEFNIEEQSQYIETIVSQCINLYTSLSQKKYEDKTVEVDTQLTGIFEKMVEKCIKSNELKLALGISLESYRLDIVQSILKEQIKINEEVCLNLINYVLVCSNSVIKNSNFRSDVLNSLIELLLSLKTNQDFFTVFKIIVQLNDSKMAIQLFRELIKTKENLIAYQGAFDLVSTASQELLDNTITELKNDESFGATEPAQARLLHILSGVPTCDLDITFLYKNNNTDISILNKSKNLLEGRSSIFHSAVTFANAFMHAGTTDDSFSEKLRMVR</sequence>
<dbReference type="Gene3D" id="1.25.10.10">
    <property type="entry name" value="Leucine-rich Repeat Variant"/>
    <property type="match status" value="1"/>
</dbReference>
<evidence type="ECO:0000259" key="3">
    <source>
        <dbReference type="Pfam" id="PF21505"/>
    </source>
</evidence>
<dbReference type="InterPro" id="IPR048570">
    <property type="entry name" value="PSMD1_RPN2_N"/>
</dbReference>
<evidence type="ECO:0000256" key="1">
    <source>
        <dbReference type="ARBA" id="ARBA00022737"/>
    </source>
</evidence>
<dbReference type="InterPro" id="IPR016024">
    <property type="entry name" value="ARM-type_fold"/>
</dbReference>
<keyword evidence="1" id="KW-0677">Repeat</keyword>
<dbReference type="EMBL" id="LMYN01000039">
    <property type="protein sequence ID" value="KSA01954.1"/>
    <property type="molecule type" value="Genomic_DNA"/>
</dbReference>
<dbReference type="AlphaFoldDB" id="A0A0V1Q0K8"/>
<dbReference type="GO" id="GO:0005634">
    <property type="term" value="C:nucleus"/>
    <property type="evidence" value="ECO:0007669"/>
    <property type="project" value="TreeGrafter"/>
</dbReference>
<name>A0A0V1Q0K8_9ASCO</name>
<dbReference type="PANTHER" id="PTHR10943:SF2">
    <property type="entry name" value="26S PROTEASOME NON-ATPASE REGULATORY SUBUNIT 1"/>
    <property type="match status" value="1"/>
</dbReference>
<dbReference type="Pfam" id="PF21505">
    <property type="entry name" value="RPN2_N"/>
    <property type="match status" value="1"/>
</dbReference>
<organism evidence="4 5">
    <name type="scientific">Debaryomyces fabryi</name>
    <dbReference type="NCBI Taxonomy" id="58627"/>
    <lineage>
        <taxon>Eukaryota</taxon>
        <taxon>Fungi</taxon>
        <taxon>Dikarya</taxon>
        <taxon>Ascomycota</taxon>
        <taxon>Saccharomycotina</taxon>
        <taxon>Pichiomycetes</taxon>
        <taxon>Debaryomycetaceae</taxon>
        <taxon>Debaryomyces</taxon>
    </lineage>
</organism>
<evidence type="ECO:0000313" key="4">
    <source>
        <dbReference type="EMBL" id="KSA01954.1"/>
    </source>
</evidence>
<keyword evidence="2" id="KW-0647">Proteasome</keyword>